<name>A0ABP7V0K9_9BACI</name>
<accession>A0ABP7V0K9</accession>
<keyword evidence="3" id="KW-0949">S-adenosyl-L-methionine</keyword>
<dbReference type="SUPFAM" id="SSF53335">
    <property type="entry name" value="S-adenosyl-L-methionine-dependent methyltransferases"/>
    <property type="match status" value="1"/>
</dbReference>
<organism evidence="4 5">
    <name type="scientific">Amphibacillus indicireducens</name>
    <dbReference type="NCBI Taxonomy" id="1076330"/>
    <lineage>
        <taxon>Bacteria</taxon>
        <taxon>Bacillati</taxon>
        <taxon>Bacillota</taxon>
        <taxon>Bacilli</taxon>
        <taxon>Bacillales</taxon>
        <taxon>Bacillaceae</taxon>
        <taxon>Amphibacillus</taxon>
    </lineage>
</organism>
<keyword evidence="2" id="KW-0808">Transferase</keyword>
<dbReference type="Pfam" id="PF02086">
    <property type="entry name" value="MethyltransfD12"/>
    <property type="match status" value="1"/>
</dbReference>
<evidence type="ECO:0000256" key="3">
    <source>
        <dbReference type="ARBA" id="ARBA00022691"/>
    </source>
</evidence>
<gene>
    <name evidence="4" type="ORF">GCM10022410_00430</name>
</gene>
<evidence type="ECO:0000313" key="5">
    <source>
        <dbReference type="Proteomes" id="UP001501734"/>
    </source>
</evidence>
<protein>
    <submittedName>
        <fullName evidence="4">DNA adenine methylase</fullName>
    </submittedName>
</protein>
<proteinExistence type="predicted"/>
<reference evidence="5" key="1">
    <citation type="journal article" date="2019" name="Int. J. Syst. Evol. Microbiol.">
        <title>The Global Catalogue of Microorganisms (GCM) 10K type strain sequencing project: providing services to taxonomists for standard genome sequencing and annotation.</title>
        <authorList>
            <consortium name="The Broad Institute Genomics Platform"/>
            <consortium name="The Broad Institute Genome Sequencing Center for Infectious Disease"/>
            <person name="Wu L."/>
            <person name="Ma J."/>
        </authorList>
    </citation>
    <scope>NUCLEOTIDE SEQUENCE [LARGE SCALE GENOMIC DNA]</scope>
    <source>
        <strain evidence="5">JCM 17250</strain>
    </source>
</reference>
<evidence type="ECO:0000256" key="1">
    <source>
        <dbReference type="ARBA" id="ARBA00022603"/>
    </source>
</evidence>
<dbReference type="InterPro" id="IPR029063">
    <property type="entry name" value="SAM-dependent_MTases_sf"/>
</dbReference>
<keyword evidence="1 4" id="KW-0489">Methyltransferase</keyword>
<dbReference type="RefSeq" id="WP_344909241.1">
    <property type="nucleotide sequence ID" value="NZ_BAABDL010000002.1"/>
</dbReference>
<sequence length="403" mass="47254">MTKVNISKSFKKLNINEHIPHIIKYMGSKKSIINYVVEGINDCYTGGKVVDLFAGSSVLSGALRGQTSILSNDIQQYSAILAETYLNSYNWDKYDNILEKIVTQSKSIVAEVKMKLPELTFDYNKEFKLKEFNELEKKQQDLINYNFSNIKYHLFMKNYSGTYWSFNQCLWIDSIRGVAEEYKNTNIYYPIMSSLMFAMSYNSQSTGHYAQYRDATNERNMNDILIYRRKDILSYFIRKFTEFMTYLKNHDITSQTVSLDYNDCLSVMPKNSTVYADPPYAFVHYSRFYHALETLVRYDYPKVMYKGRYRTDRHQSPFCIKSKVRDAFVSMFDGVSRKESNLVLSYSNTGMIALEELIELANTKFSKGYNIEVRVQDYQHSTMGRKEDKSRNVQEALILIKME</sequence>
<keyword evidence="5" id="KW-1185">Reference proteome</keyword>
<evidence type="ECO:0000313" key="4">
    <source>
        <dbReference type="EMBL" id="GAA4056905.1"/>
    </source>
</evidence>
<dbReference type="GO" id="GO:0032259">
    <property type="term" value="P:methylation"/>
    <property type="evidence" value="ECO:0007669"/>
    <property type="project" value="UniProtKB-KW"/>
</dbReference>
<dbReference type="InterPro" id="IPR012327">
    <property type="entry name" value="MeTrfase_D12"/>
</dbReference>
<dbReference type="EMBL" id="BAABDL010000002">
    <property type="protein sequence ID" value="GAA4056905.1"/>
    <property type="molecule type" value="Genomic_DNA"/>
</dbReference>
<dbReference type="Gene3D" id="3.40.50.150">
    <property type="entry name" value="Vaccinia Virus protein VP39"/>
    <property type="match status" value="1"/>
</dbReference>
<dbReference type="GO" id="GO:0008168">
    <property type="term" value="F:methyltransferase activity"/>
    <property type="evidence" value="ECO:0007669"/>
    <property type="project" value="UniProtKB-KW"/>
</dbReference>
<comment type="caution">
    <text evidence="4">The sequence shown here is derived from an EMBL/GenBank/DDBJ whole genome shotgun (WGS) entry which is preliminary data.</text>
</comment>
<evidence type="ECO:0000256" key="2">
    <source>
        <dbReference type="ARBA" id="ARBA00022679"/>
    </source>
</evidence>
<dbReference type="Proteomes" id="UP001501734">
    <property type="component" value="Unassembled WGS sequence"/>
</dbReference>